<dbReference type="PANTHER" id="PTHR33403:SF48">
    <property type="entry name" value="PROTEIN SPIRAL1-LIKE 1"/>
    <property type="match status" value="1"/>
</dbReference>
<evidence type="ECO:0000256" key="1">
    <source>
        <dbReference type="ARBA" id="ARBA00009656"/>
    </source>
</evidence>
<keyword evidence="5" id="KW-1185">Reference proteome</keyword>
<feature type="region of interest" description="Disordered" evidence="3">
    <location>
        <begin position="1"/>
        <end position="135"/>
    </location>
</feature>
<accession>A0ABQ5DKB3</accession>
<comment type="similarity">
    <text evidence="1">Belongs to the SPIRAL1 family.</text>
</comment>
<feature type="compositionally biased region" description="Gly residues" evidence="3">
    <location>
        <begin position="1"/>
        <end position="12"/>
    </location>
</feature>
<feature type="compositionally biased region" description="Pro residues" evidence="3">
    <location>
        <begin position="27"/>
        <end position="36"/>
    </location>
</feature>
<dbReference type="EMBL" id="BQNB010015402">
    <property type="protein sequence ID" value="GJT39630.1"/>
    <property type="molecule type" value="Genomic_DNA"/>
</dbReference>
<feature type="compositionally biased region" description="Polar residues" evidence="3">
    <location>
        <begin position="103"/>
        <end position="113"/>
    </location>
</feature>
<evidence type="ECO:0000313" key="5">
    <source>
        <dbReference type="Proteomes" id="UP001151760"/>
    </source>
</evidence>
<dbReference type="Proteomes" id="UP001151760">
    <property type="component" value="Unassembled WGS sequence"/>
</dbReference>
<reference evidence="4" key="2">
    <citation type="submission" date="2022-01" db="EMBL/GenBank/DDBJ databases">
        <authorList>
            <person name="Yamashiro T."/>
            <person name="Shiraishi A."/>
            <person name="Satake H."/>
            <person name="Nakayama K."/>
        </authorList>
    </citation>
    <scope>NUCLEOTIDE SEQUENCE</scope>
</reference>
<organism evidence="4 5">
    <name type="scientific">Tanacetum coccineum</name>
    <dbReference type="NCBI Taxonomy" id="301880"/>
    <lineage>
        <taxon>Eukaryota</taxon>
        <taxon>Viridiplantae</taxon>
        <taxon>Streptophyta</taxon>
        <taxon>Embryophyta</taxon>
        <taxon>Tracheophyta</taxon>
        <taxon>Spermatophyta</taxon>
        <taxon>Magnoliopsida</taxon>
        <taxon>eudicotyledons</taxon>
        <taxon>Gunneridae</taxon>
        <taxon>Pentapetalae</taxon>
        <taxon>asterids</taxon>
        <taxon>campanulids</taxon>
        <taxon>Asterales</taxon>
        <taxon>Asteraceae</taxon>
        <taxon>Asteroideae</taxon>
        <taxon>Anthemideae</taxon>
        <taxon>Anthemidinae</taxon>
        <taxon>Tanacetum</taxon>
    </lineage>
</organism>
<evidence type="ECO:0000256" key="3">
    <source>
        <dbReference type="SAM" id="MobiDB-lite"/>
    </source>
</evidence>
<evidence type="ECO:0000313" key="4">
    <source>
        <dbReference type="EMBL" id="GJT39630.1"/>
    </source>
</evidence>
<dbReference type="PANTHER" id="PTHR33403">
    <property type="entry name" value="SPR1"/>
    <property type="match status" value="1"/>
</dbReference>
<comment type="caution">
    <text evidence="4">The sequence shown here is derived from an EMBL/GenBank/DDBJ whole genome shotgun (WGS) entry which is preliminary data.</text>
</comment>
<proteinExistence type="inferred from homology"/>
<gene>
    <name evidence="4" type="ORF">Tco_0939495</name>
</gene>
<name>A0ABQ5DKB3_9ASTR</name>
<sequence>MGRGVSSGGGQSSLGYLFGGDADSNTQPPPPAPPAAENPSDAATTEPSQNSPEPASDDKTTTVTEESSEKPPSESNYNVINRNPNAAVHDNMTNNYHRPDGQNCGNYITNRPSTKVHAAPGGNSSLGYLFSDDRK</sequence>
<reference evidence="4" key="1">
    <citation type="journal article" date="2022" name="Int. J. Mol. Sci.">
        <title>Draft Genome of Tanacetum Coccineum: Genomic Comparison of Closely Related Tanacetum-Family Plants.</title>
        <authorList>
            <person name="Yamashiro T."/>
            <person name="Shiraishi A."/>
            <person name="Nakayama K."/>
            <person name="Satake H."/>
        </authorList>
    </citation>
    <scope>NUCLEOTIDE SEQUENCE</scope>
</reference>
<dbReference type="InterPro" id="IPR039613">
    <property type="entry name" value="SPR1/2/3/4/5"/>
</dbReference>
<evidence type="ECO:0000256" key="2">
    <source>
        <dbReference type="ARBA" id="ARBA00022701"/>
    </source>
</evidence>
<keyword evidence="2" id="KW-0493">Microtubule</keyword>
<protein>
    <submittedName>
        <fullName evidence="4">SPIRAL1-like protein 1</fullName>
    </submittedName>
</protein>